<evidence type="ECO:0000259" key="3">
    <source>
        <dbReference type="Pfam" id="PF08190"/>
    </source>
</evidence>
<evidence type="ECO:0000256" key="1">
    <source>
        <dbReference type="ARBA" id="ARBA00008511"/>
    </source>
</evidence>
<gene>
    <name evidence="4" type="ORF">TSOC_003127</name>
</gene>
<feature type="compositionally biased region" description="Gly residues" evidence="2">
    <location>
        <begin position="270"/>
        <end position="280"/>
    </location>
</feature>
<evidence type="ECO:0000256" key="2">
    <source>
        <dbReference type="SAM" id="MobiDB-lite"/>
    </source>
</evidence>
<feature type="domain" description="PIH1 N-terminal" evidence="3">
    <location>
        <begin position="70"/>
        <end position="231"/>
    </location>
</feature>
<evidence type="ECO:0000313" key="4">
    <source>
        <dbReference type="EMBL" id="PNH10184.1"/>
    </source>
</evidence>
<dbReference type="Proteomes" id="UP000236333">
    <property type="component" value="Unassembled WGS sequence"/>
</dbReference>
<comment type="caution">
    <text evidence="4">The sequence shown here is derived from an EMBL/GenBank/DDBJ whole genome shotgun (WGS) entry which is preliminary data.</text>
</comment>
<organism evidence="4 5">
    <name type="scientific">Tetrabaena socialis</name>
    <dbReference type="NCBI Taxonomy" id="47790"/>
    <lineage>
        <taxon>Eukaryota</taxon>
        <taxon>Viridiplantae</taxon>
        <taxon>Chlorophyta</taxon>
        <taxon>core chlorophytes</taxon>
        <taxon>Chlorophyceae</taxon>
        <taxon>CS clade</taxon>
        <taxon>Chlamydomonadales</taxon>
        <taxon>Tetrabaenaceae</taxon>
        <taxon>Tetrabaena</taxon>
    </lineage>
</organism>
<proteinExistence type="inferred from homology"/>
<feature type="region of interest" description="Disordered" evidence="2">
    <location>
        <begin position="240"/>
        <end position="287"/>
    </location>
</feature>
<dbReference type="InterPro" id="IPR050734">
    <property type="entry name" value="PIH1/Kintoun_subfamily"/>
</dbReference>
<dbReference type="InterPro" id="IPR012981">
    <property type="entry name" value="PIH1_N"/>
</dbReference>
<dbReference type="Pfam" id="PF08190">
    <property type="entry name" value="PIH1"/>
    <property type="match status" value="1"/>
</dbReference>
<name>A0A2J8ACD9_9CHLO</name>
<dbReference type="EMBL" id="PGGS01000064">
    <property type="protein sequence ID" value="PNH10184.1"/>
    <property type="molecule type" value="Genomic_DNA"/>
</dbReference>
<accession>A0A2J8ACD9</accession>
<reference evidence="4 5" key="1">
    <citation type="journal article" date="2017" name="Mol. Biol. Evol.">
        <title>The 4-celled Tetrabaena socialis nuclear genome reveals the essential components for genetic control of cell number at the origin of multicellularity in the volvocine lineage.</title>
        <authorList>
            <person name="Featherston J."/>
            <person name="Arakaki Y."/>
            <person name="Hanschen E.R."/>
            <person name="Ferris P.J."/>
            <person name="Michod R.E."/>
            <person name="Olson B.J.S.C."/>
            <person name="Nozaki H."/>
            <person name="Durand P.M."/>
        </authorList>
    </citation>
    <scope>NUCLEOTIDE SEQUENCE [LARGE SCALE GENOMIC DNA]</scope>
    <source>
        <strain evidence="4 5">NIES-571</strain>
    </source>
</reference>
<keyword evidence="5" id="KW-1185">Reference proteome</keyword>
<dbReference type="GO" id="GO:0005737">
    <property type="term" value="C:cytoplasm"/>
    <property type="evidence" value="ECO:0007669"/>
    <property type="project" value="TreeGrafter"/>
</dbReference>
<dbReference type="OrthoDB" id="5135119at2759"/>
<dbReference type="AlphaFoldDB" id="A0A2J8ACD9"/>
<comment type="similarity">
    <text evidence="1">Belongs to the PIH1 family.</text>
</comment>
<feature type="region of interest" description="Disordered" evidence="2">
    <location>
        <begin position="1"/>
        <end position="21"/>
    </location>
</feature>
<protein>
    <submittedName>
        <fullName evidence="4">PIH1 domain-containing protein 1</fullName>
    </submittedName>
</protein>
<dbReference type="PANTHER" id="PTHR22997:SF11">
    <property type="entry name" value="PIH1 N-TERMINAL DOMAIN-CONTAINING PROTEIN"/>
    <property type="match status" value="1"/>
</dbReference>
<dbReference type="PANTHER" id="PTHR22997">
    <property type="entry name" value="PIH1 DOMAIN-CONTAINING PROTEIN 1"/>
    <property type="match status" value="1"/>
</dbReference>
<sequence>MEAMLPPGGGPGTAGEGPVPTPEELMAFMEMLEQSGISADQVPADLKTMLDNVKRQKTGKGGAAPPDAATEEITPEPGFVIKTSEVVSGRKVFINVCSSDRVAAPGGWDHGLMPDEVAKALDKMATDGGANMSASEVEALRFPLSCGPPRLDTDRKGDPCTTIDVIFNADVVRAAGAARKLKALLIEVCTGWVAGKVGSGVELNPRYKLPKMRYKGEVVASQRIRADDKRKKLVTELRDVEEEPSFALRTKKAPERLPPPPAPARPAAGPGAGSSGGGGSTAAASKRTVENVGPAAAAAAAAGPAAGAAARGAGAVSGVASMLGDEGPSYKVEYEGRPVDWVRVTVDLAAGPSRPPSPSDVAVEVCGRSLFVRLPGGRGELHVPLLFAASAEGAAVSWQKGPGAGAGQLVVRLPYRSLDEYLANARAQAPLAFGQISFASKALLELEP</sequence>
<evidence type="ECO:0000313" key="5">
    <source>
        <dbReference type="Proteomes" id="UP000236333"/>
    </source>
</evidence>
<feature type="region of interest" description="Disordered" evidence="2">
    <location>
        <begin position="53"/>
        <end position="72"/>
    </location>
</feature>